<dbReference type="GO" id="GO:0005737">
    <property type="term" value="C:cytoplasm"/>
    <property type="evidence" value="ECO:0007669"/>
    <property type="project" value="TreeGrafter"/>
</dbReference>
<sequence length="324" mass="36086">MVIRFQRRRSFADRLDGPLPTVRDVLRFMWRGAPRRTVLDRRLVPLHDGPLPGIEPHDVAATWIGHATFLLRAAGCRVVTDPVWSTRIPGVSPRLSPPGLALGRLLPVDAVLISHNHYDHLDAATLARFPRSTPVLVPLGLGNWFTRRGFTDVRELDWWDSTELGPLRFDFVPARHWSRRGVWDFCRSLWGGWVVTVPDGRRLYHAGDTGYGPFLAEIGRRFPGIELAMLPIGAYHPPSVMRSVHLTPEDAVAAAADTGAVRLAGMHWATFPLTGEPVLQPWERLRAAWFAAGGSGELLWDLAVGETRVLPGARSRAGRIARTE</sequence>
<evidence type="ECO:0000259" key="1">
    <source>
        <dbReference type="Pfam" id="PF12706"/>
    </source>
</evidence>
<dbReference type="RefSeq" id="WP_092520599.1">
    <property type="nucleotide sequence ID" value="NZ_FNKO01000001.1"/>
</dbReference>
<evidence type="ECO:0000313" key="3">
    <source>
        <dbReference type="Proteomes" id="UP000199301"/>
    </source>
</evidence>
<name>A0A1H0YBY2_9ACTN</name>
<dbReference type="Proteomes" id="UP000199301">
    <property type="component" value="Unassembled WGS sequence"/>
</dbReference>
<dbReference type="STRING" id="995062.SAMN04489718_0355"/>
<feature type="domain" description="Metallo-beta-lactamase" evidence="1">
    <location>
        <begin position="77"/>
        <end position="268"/>
    </location>
</feature>
<protein>
    <submittedName>
        <fullName evidence="2">L-ascorbate metabolism protein UlaG, beta-lactamase superfamily</fullName>
    </submittedName>
</protein>
<keyword evidence="3" id="KW-1185">Reference proteome</keyword>
<accession>A0A1H0YBY2</accession>
<dbReference type="PANTHER" id="PTHR15032">
    <property type="entry name" value="N-ACYL-PHOSPHATIDYLETHANOLAMINE-HYDROLYZING PHOSPHOLIPASE D"/>
    <property type="match status" value="1"/>
</dbReference>
<organism evidence="2 3">
    <name type="scientific">Actinopolyspora saharensis</name>
    <dbReference type="NCBI Taxonomy" id="995062"/>
    <lineage>
        <taxon>Bacteria</taxon>
        <taxon>Bacillati</taxon>
        <taxon>Actinomycetota</taxon>
        <taxon>Actinomycetes</taxon>
        <taxon>Actinopolysporales</taxon>
        <taxon>Actinopolysporaceae</taxon>
        <taxon>Actinopolyspora</taxon>
    </lineage>
</organism>
<dbReference type="InterPro" id="IPR001279">
    <property type="entry name" value="Metallo-B-lactamas"/>
</dbReference>
<dbReference type="AlphaFoldDB" id="A0A1H0YBY2"/>
<gene>
    <name evidence="2" type="ORF">SAMN04489718_0355</name>
</gene>
<dbReference type="Gene3D" id="3.60.15.10">
    <property type="entry name" value="Ribonuclease Z/Hydroxyacylglutathione hydrolase-like"/>
    <property type="match status" value="1"/>
</dbReference>
<proteinExistence type="predicted"/>
<dbReference type="SUPFAM" id="SSF56281">
    <property type="entry name" value="Metallo-hydrolase/oxidoreductase"/>
    <property type="match status" value="1"/>
</dbReference>
<dbReference type="EMBL" id="FNKO01000001">
    <property type="protein sequence ID" value="SDQ12593.1"/>
    <property type="molecule type" value="Genomic_DNA"/>
</dbReference>
<dbReference type="OrthoDB" id="9805728at2"/>
<dbReference type="PANTHER" id="PTHR15032:SF36">
    <property type="entry name" value="METALLO-BETA-LACTAMASE DOMAIN-CONTAINING PROTEIN"/>
    <property type="match status" value="1"/>
</dbReference>
<reference evidence="3" key="1">
    <citation type="submission" date="2016-10" db="EMBL/GenBank/DDBJ databases">
        <authorList>
            <person name="Varghese N."/>
            <person name="Submissions S."/>
        </authorList>
    </citation>
    <scope>NUCLEOTIDE SEQUENCE [LARGE SCALE GENOMIC DNA]</scope>
    <source>
        <strain evidence="3">DSM 45459</strain>
    </source>
</reference>
<dbReference type="Pfam" id="PF12706">
    <property type="entry name" value="Lactamase_B_2"/>
    <property type="match status" value="1"/>
</dbReference>
<dbReference type="InterPro" id="IPR036866">
    <property type="entry name" value="RibonucZ/Hydroxyglut_hydro"/>
</dbReference>
<evidence type="ECO:0000313" key="2">
    <source>
        <dbReference type="EMBL" id="SDQ12593.1"/>
    </source>
</evidence>